<dbReference type="PANTHER" id="PTHR20857">
    <property type="entry name" value="THIAMINE-PHOSPHATE PYROPHOSPHORYLASE"/>
    <property type="match status" value="1"/>
</dbReference>
<sequence length="208" mass="23065">MNKIDLSLYLITNSDNKTDEEYLKIVEEAINGGVTTVQIREKKKSSKKFYELANKLKEITDKHNIKLIVNDRIDIALAINADGVHIGQNDMEPKIARKLIGDEKILGISASNINESIKAEKDGADYIGTGAIFPSKTKKDAKKASINELKNIVDSVNIPVVAIGGLNENNIHQLKDTKIKGLCFVSAIMNSKNPKKTVQKLLRTFKTF</sequence>
<evidence type="ECO:0000256" key="6">
    <source>
        <dbReference type="ARBA" id="ARBA00047334"/>
    </source>
</evidence>
<evidence type="ECO:0000256" key="1">
    <source>
        <dbReference type="ARBA" id="ARBA00005165"/>
    </source>
</evidence>
<comment type="catalytic activity">
    <reaction evidence="8 9 10">
        <text>2-[(2R,5Z)-2-carboxy-4-methylthiazol-5(2H)-ylidene]ethyl phosphate + 4-amino-2-methyl-5-(diphosphooxymethyl)pyrimidine + 2 H(+) = thiamine phosphate + CO2 + diphosphate</text>
        <dbReference type="Rhea" id="RHEA:47844"/>
        <dbReference type="ChEBI" id="CHEBI:15378"/>
        <dbReference type="ChEBI" id="CHEBI:16526"/>
        <dbReference type="ChEBI" id="CHEBI:33019"/>
        <dbReference type="ChEBI" id="CHEBI:37575"/>
        <dbReference type="ChEBI" id="CHEBI:57841"/>
        <dbReference type="ChEBI" id="CHEBI:62899"/>
        <dbReference type="EC" id="2.5.1.3"/>
    </reaction>
</comment>
<feature type="binding site" evidence="9">
    <location>
        <begin position="135"/>
        <end position="137"/>
    </location>
    <ligand>
        <name>2-[(2R,5Z)-2-carboxy-4-methylthiazol-5(2H)-ylidene]ethyl phosphate</name>
        <dbReference type="ChEBI" id="CHEBI:62899"/>
    </ligand>
</feature>
<evidence type="ECO:0000256" key="5">
    <source>
        <dbReference type="ARBA" id="ARBA00022977"/>
    </source>
</evidence>
<feature type="binding site" evidence="9">
    <location>
        <position position="109"/>
    </location>
    <ligand>
        <name>4-amino-2-methyl-5-(diphosphooxymethyl)pyrimidine</name>
        <dbReference type="ChEBI" id="CHEBI:57841"/>
    </ligand>
</feature>
<keyword evidence="2 9" id="KW-0808">Transferase</keyword>
<dbReference type="STRING" id="49547.MBCUR_00690"/>
<feature type="binding site" evidence="9">
    <location>
        <position position="70"/>
    </location>
    <ligand>
        <name>4-amino-2-methyl-5-(diphosphooxymethyl)pyrimidine</name>
        <dbReference type="ChEBI" id="CHEBI:57841"/>
    </ligand>
</feature>
<dbReference type="AlphaFoldDB" id="A0A166E906"/>
<comment type="caution">
    <text evidence="13">The sequence shown here is derived from an EMBL/GenBank/DDBJ whole genome shotgun (WGS) entry which is preliminary data.</text>
</comment>
<accession>A0A166E906</accession>
<feature type="binding site" evidence="9">
    <location>
        <position position="138"/>
    </location>
    <ligand>
        <name>4-amino-2-methyl-5-(diphosphooxymethyl)pyrimidine</name>
        <dbReference type="ChEBI" id="CHEBI:57841"/>
    </ligand>
</feature>
<dbReference type="OrthoDB" id="85572at2157"/>
<dbReference type="EMBL" id="LWMV01000011">
    <property type="protein sequence ID" value="KZX16405.1"/>
    <property type="molecule type" value="Genomic_DNA"/>
</dbReference>
<dbReference type="GO" id="GO:0009228">
    <property type="term" value="P:thiamine biosynthetic process"/>
    <property type="evidence" value="ECO:0007669"/>
    <property type="project" value="UniProtKB-KW"/>
</dbReference>
<evidence type="ECO:0000256" key="9">
    <source>
        <dbReference type="HAMAP-Rule" id="MF_00097"/>
    </source>
</evidence>
<comment type="catalytic activity">
    <reaction evidence="6 9 10">
        <text>4-methyl-5-(2-phosphooxyethyl)-thiazole + 4-amino-2-methyl-5-(diphosphooxymethyl)pyrimidine + H(+) = thiamine phosphate + diphosphate</text>
        <dbReference type="Rhea" id="RHEA:22328"/>
        <dbReference type="ChEBI" id="CHEBI:15378"/>
        <dbReference type="ChEBI" id="CHEBI:33019"/>
        <dbReference type="ChEBI" id="CHEBI:37575"/>
        <dbReference type="ChEBI" id="CHEBI:57841"/>
        <dbReference type="ChEBI" id="CHEBI:58296"/>
        <dbReference type="EC" id="2.5.1.3"/>
    </reaction>
</comment>
<reference evidence="13 14" key="1">
    <citation type="submission" date="2016-04" db="EMBL/GenBank/DDBJ databases">
        <title>Genome sequence of Methanobrevibacter curvatus DSM 11111.</title>
        <authorList>
            <person name="Poehlein A."/>
            <person name="Seedorf H."/>
            <person name="Daniel R."/>
        </authorList>
    </citation>
    <scope>NUCLEOTIDE SEQUENCE [LARGE SCALE GENOMIC DNA]</scope>
    <source>
        <strain evidence="13 14">DSM 11111</strain>
    </source>
</reference>
<protein>
    <recommendedName>
        <fullName evidence="9">Thiamine-phosphate synthase</fullName>
        <shortName evidence="9">TP synthase</shortName>
        <shortName evidence="9">TPS</shortName>
        <ecNumber evidence="9">2.5.1.3</ecNumber>
    </recommendedName>
    <alternativeName>
        <fullName evidence="9">Thiamine-phosphate pyrophosphorylase</fullName>
        <shortName evidence="9">TMP pyrophosphorylase</shortName>
        <shortName evidence="9">TMP-PPase</shortName>
    </alternativeName>
</protein>
<feature type="domain" description="Thiamine phosphate synthase/TenI" evidence="12">
    <location>
        <begin position="8"/>
        <end position="188"/>
    </location>
</feature>
<keyword evidence="3 9" id="KW-0479">Metal-binding</keyword>
<dbReference type="FunFam" id="3.20.20.70:FF:000096">
    <property type="entry name" value="Thiamine-phosphate synthase"/>
    <property type="match status" value="1"/>
</dbReference>
<dbReference type="GO" id="GO:0004789">
    <property type="term" value="F:thiamine-phosphate diphosphorylase activity"/>
    <property type="evidence" value="ECO:0007669"/>
    <property type="project" value="UniProtKB-UniRule"/>
</dbReference>
<evidence type="ECO:0000313" key="13">
    <source>
        <dbReference type="EMBL" id="KZX16405.1"/>
    </source>
</evidence>
<dbReference type="PATRIC" id="fig|49547.3.peg.74"/>
<evidence type="ECO:0000256" key="3">
    <source>
        <dbReference type="ARBA" id="ARBA00022723"/>
    </source>
</evidence>
<keyword evidence="14" id="KW-1185">Reference proteome</keyword>
<evidence type="ECO:0000256" key="2">
    <source>
        <dbReference type="ARBA" id="ARBA00022679"/>
    </source>
</evidence>
<evidence type="ECO:0000259" key="12">
    <source>
        <dbReference type="Pfam" id="PF02581"/>
    </source>
</evidence>
<proteinExistence type="inferred from homology"/>
<dbReference type="PANTHER" id="PTHR20857:SF23">
    <property type="entry name" value="THIAMINE BIOSYNTHETIC BIFUNCTIONAL ENZYME"/>
    <property type="match status" value="1"/>
</dbReference>
<evidence type="ECO:0000256" key="10">
    <source>
        <dbReference type="RuleBase" id="RU003826"/>
    </source>
</evidence>
<dbReference type="EC" id="2.5.1.3" evidence="9"/>
<feature type="binding site" evidence="9">
    <location>
        <position position="165"/>
    </location>
    <ligand>
        <name>2-[(2R,5Z)-2-carboxy-4-methylthiazol-5(2H)-ylidene]ethyl phosphate</name>
        <dbReference type="ChEBI" id="CHEBI:62899"/>
    </ligand>
</feature>
<evidence type="ECO:0000313" key="14">
    <source>
        <dbReference type="Proteomes" id="UP000077245"/>
    </source>
</evidence>
<name>A0A166E906_9EURY</name>
<dbReference type="InterPro" id="IPR022998">
    <property type="entry name" value="ThiamineP_synth_TenI"/>
</dbReference>
<gene>
    <name evidence="9 13" type="primary">thiE</name>
    <name evidence="13" type="ORF">MBCUR_00690</name>
</gene>
<dbReference type="InterPro" id="IPR036206">
    <property type="entry name" value="ThiamineP_synth_sf"/>
</dbReference>
<dbReference type="Proteomes" id="UP000077245">
    <property type="component" value="Unassembled WGS sequence"/>
</dbReference>
<dbReference type="UniPathway" id="UPA00060">
    <property type="reaction ID" value="UER00141"/>
</dbReference>
<comment type="similarity">
    <text evidence="9 10">Belongs to the thiamine-phosphate synthase family.</text>
</comment>
<dbReference type="NCBIfam" id="TIGR00693">
    <property type="entry name" value="thiE"/>
    <property type="match status" value="1"/>
</dbReference>
<evidence type="ECO:0000256" key="8">
    <source>
        <dbReference type="ARBA" id="ARBA00047883"/>
    </source>
</evidence>
<evidence type="ECO:0000256" key="7">
    <source>
        <dbReference type="ARBA" id="ARBA00047851"/>
    </source>
</evidence>
<dbReference type="GO" id="GO:0009229">
    <property type="term" value="P:thiamine diphosphate biosynthetic process"/>
    <property type="evidence" value="ECO:0007669"/>
    <property type="project" value="UniProtKB-UniRule"/>
</dbReference>
<keyword evidence="4 9" id="KW-0460">Magnesium</keyword>
<dbReference type="CDD" id="cd00564">
    <property type="entry name" value="TMP_TenI"/>
    <property type="match status" value="1"/>
</dbReference>
<feature type="binding site" evidence="9">
    <location>
        <begin position="185"/>
        <end position="186"/>
    </location>
    <ligand>
        <name>2-[(2R,5Z)-2-carboxy-4-methylthiazol-5(2H)-ylidene]ethyl phosphate</name>
        <dbReference type="ChEBI" id="CHEBI:62899"/>
    </ligand>
</feature>
<dbReference type="HAMAP" id="MF_00097">
    <property type="entry name" value="TMP_synthase"/>
    <property type="match status" value="1"/>
</dbReference>
<comment type="catalytic activity">
    <reaction evidence="7 9 10">
        <text>2-(2-carboxy-4-methylthiazol-5-yl)ethyl phosphate + 4-amino-2-methyl-5-(diphosphooxymethyl)pyrimidine + 2 H(+) = thiamine phosphate + CO2 + diphosphate</text>
        <dbReference type="Rhea" id="RHEA:47848"/>
        <dbReference type="ChEBI" id="CHEBI:15378"/>
        <dbReference type="ChEBI" id="CHEBI:16526"/>
        <dbReference type="ChEBI" id="CHEBI:33019"/>
        <dbReference type="ChEBI" id="CHEBI:37575"/>
        <dbReference type="ChEBI" id="CHEBI:57841"/>
        <dbReference type="ChEBI" id="CHEBI:62890"/>
        <dbReference type="EC" id="2.5.1.3"/>
    </reaction>
</comment>
<dbReference type="GO" id="GO:0005737">
    <property type="term" value="C:cytoplasm"/>
    <property type="evidence" value="ECO:0007669"/>
    <property type="project" value="TreeGrafter"/>
</dbReference>
<feature type="binding site" evidence="9">
    <location>
        <position position="71"/>
    </location>
    <ligand>
        <name>Mg(2+)</name>
        <dbReference type="ChEBI" id="CHEBI:18420"/>
    </ligand>
</feature>
<feature type="binding site" evidence="9">
    <location>
        <begin position="38"/>
        <end position="42"/>
    </location>
    <ligand>
        <name>4-amino-2-methyl-5-(diphosphooxymethyl)pyrimidine</name>
        <dbReference type="ChEBI" id="CHEBI:57841"/>
    </ligand>
</feature>
<dbReference type="Pfam" id="PF02581">
    <property type="entry name" value="TMP-TENI"/>
    <property type="match status" value="1"/>
</dbReference>
<evidence type="ECO:0000256" key="4">
    <source>
        <dbReference type="ARBA" id="ARBA00022842"/>
    </source>
</evidence>
<keyword evidence="5 9" id="KW-0784">Thiamine biosynthesis</keyword>
<comment type="pathway">
    <text evidence="1 9 11">Cofactor biosynthesis; thiamine diphosphate biosynthesis; thiamine phosphate from 4-amino-2-methyl-5-diphosphomethylpyrimidine and 4-methyl-5-(2-phosphoethyl)-thiazole: step 1/1.</text>
</comment>
<evidence type="ECO:0000256" key="11">
    <source>
        <dbReference type="RuleBase" id="RU004253"/>
    </source>
</evidence>
<dbReference type="SUPFAM" id="SSF51391">
    <property type="entry name" value="Thiamin phosphate synthase"/>
    <property type="match status" value="1"/>
</dbReference>
<comment type="cofactor">
    <cofactor evidence="9">
        <name>Mg(2+)</name>
        <dbReference type="ChEBI" id="CHEBI:18420"/>
    </cofactor>
    <text evidence="9">Binds 1 Mg(2+) ion per subunit.</text>
</comment>
<feature type="binding site" evidence="9">
    <location>
        <position position="90"/>
    </location>
    <ligand>
        <name>Mg(2+)</name>
        <dbReference type="ChEBI" id="CHEBI:18420"/>
    </ligand>
</feature>
<dbReference type="InterPro" id="IPR013785">
    <property type="entry name" value="Aldolase_TIM"/>
</dbReference>
<dbReference type="InterPro" id="IPR034291">
    <property type="entry name" value="TMP_synthase"/>
</dbReference>
<comment type="function">
    <text evidence="9">Condenses 4-methyl-5-(beta-hydroxyethyl)thiazole monophosphate (THZ-P) and 2-methyl-4-amino-5-hydroxymethyl pyrimidine pyrophosphate (HMP-PP) to form thiamine monophosphate (TMP).</text>
</comment>
<dbReference type="Gene3D" id="3.20.20.70">
    <property type="entry name" value="Aldolase class I"/>
    <property type="match status" value="1"/>
</dbReference>
<dbReference type="GO" id="GO:0000287">
    <property type="term" value="F:magnesium ion binding"/>
    <property type="evidence" value="ECO:0007669"/>
    <property type="project" value="UniProtKB-UniRule"/>
</dbReference>
<dbReference type="RefSeq" id="WP_067088778.1">
    <property type="nucleotide sequence ID" value="NZ_LWMV01000011.1"/>
</dbReference>
<organism evidence="13 14">
    <name type="scientific">Methanobrevibacter curvatus</name>
    <dbReference type="NCBI Taxonomy" id="49547"/>
    <lineage>
        <taxon>Archaea</taxon>
        <taxon>Methanobacteriati</taxon>
        <taxon>Methanobacteriota</taxon>
        <taxon>Methanomada group</taxon>
        <taxon>Methanobacteria</taxon>
        <taxon>Methanobacteriales</taxon>
        <taxon>Methanobacteriaceae</taxon>
        <taxon>Methanobrevibacter</taxon>
    </lineage>
</organism>